<dbReference type="GO" id="GO:0009279">
    <property type="term" value="C:cell outer membrane"/>
    <property type="evidence" value="ECO:0007669"/>
    <property type="project" value="UniProtKB-SubCell"/>
</dbReference>
<keyword evidence="6" id="KW-0406">Ion transport</keyword>
<dbReference type="EMBL" id="CP032157">
    <property type="protein sequence ID" value="AXY77231.1"/>
    <property type="molecule type" value="Genomic_DNA"/>
</dbReference>
<dbReference type="Pfam" id="PF00593">
    <property type="entry name" value="TonB_dep_Rec_b-barrel"/>
    <property type="match status" value="1"/>
</dbReference>
<dbReference type="Proteomes" id="UP000263900">
    <property type="component" value="Chromosome"/>
</dbReference>
<evidence type="ECO:0000259" key="13">
    <source>
        <dbReference type="Pfam" id="PF00593"/>
    </source>
</evidence>
<evidence type="ECO:0000256" key="8">
    <source>
        <dbReference type="ARBA" id="ARBA00023136"/>
    </source>
</evidence>
<dbReference type="InterPro" id="IPR012910">
    <property type="entry name" value="Plug_dom"/>
</dbReference>
<evidence type="ECO:0000256" key="11">
    <source>
        <dbReference type="RuleBase" id="RU003357"/>
    </source>
</evidence>
<keyword evidence="7 11" id="KW-0798">TonB box</keyword>
<feature type="signal peptide" evidence="12">
    <location>
        <begin position="1"/>
        <end position="21"/>
    </location>
</feature>
<keyword evidence="8 10" id="KW-0472">Membrane</keyword>
<evidence type="ECO:0000256" key="6">
    <source>
        <dbReference type="ARBA" id="ARBA00023065"/>
    </source>
</evidence>
<name>A0A3B7N557_9BACT</name>
<dbReference type="Gene3D" id="2.40.170.20">
    <property type="entry name" value="TonB-dependent receptor, beta-barrel domain"/>
    <property type="match status" value="1"/>
</dbReference>
<evidence type="ECO:0000256" key="1">
    <source>
        <dbReference type="ARBA" id="ARBA00004571"/>
    </source>
</evidence>
<sequence>MSMTRRLLTLSALLAAMYAQAQDSTQSKAMDEVVVTATKYPKKTSETGKVITVITRAQLDRSTGKDLSQLLNEQTGISVNGANSNPGKDKSIYLRGAKADYTLIMIDGVPIYDATGSSSNFDFRLLPVDNIERIEILKGSQSTLYGSDAIAGVINIITRQGGGNKLISPFLTATYGSYETRKINAGISGGGDLASYNVGYTHYKTDGISESTDKANTSKFDKDGYEQNSFIANFGFKVKNIAKITPYLRYSKYNGRLDSDAFADDKDYTYNLKNLQTGIRNEFTLGQVKLNLLYNYTLTERNYFNDSLMKESPYDGYSTGYYKGKEHFIDAYVHVPILSSLSFTGGVDYRNGVTDVTTAGIYKFDLMPGVIAKGSYGSTINSDSAKQNQVGVYGAFAFTDKSGFNIEAGGRFNHHSVYGNNGVFNVNPSFLLNRQFKIFANVSTAYKVPTLYQLYSEYQNPFTALDPEKAITYEGGVQYFSTNNLVNARVAVFKRDVKDAIVFYTDPNTFANYYINQDKQKDWGFEIEPTFNFRNKGQLILSYAYVDGKVTTKNGAKDTSYFNLLRRPKSIFGATVNYHITRALFASAGVQSFGKRSDIDFSTFPSSITNLKAYTLVNFYAEYQLIKALKLFIDVKNITNTSYVEVLGYNALGRNFNAGLTVRL</sequence>
<comment type="similarity">
    <text evidence="10 11">Belongs to the TonB-dependent receptor family.</text>
</comment>
<feature type="chain" id="PRO_5017829359" evidence="12">
    <location>
        <begin position="22"/>
        <end position="664"/>
    </location>
</feature>
<evidence type="ECO:0000259" key="14">
    <source>
        <dbReference type="Pfam" id="PF07715"/>
    </source>
</evidence>
<evidence type="ECO:0000256" key="7">
    <source>
        <dbReference type="ARBA" id="ARBA00023077"/>
    </source>
</evidence>
<dbReference type="AlphaFoldDB" id="A0A3B7N557"/>
<dbReference type="GO" id="GO:0006811">
    <property type="term" value="P:monoatomic ion transport"/>
    <property type="evidence" value="ECO:0007669"/>
    <property type="project" value="UniProtKB-KW"/>
</dbReference>
<comment type="subcellular location">
    <subcellularLocation>
        <location evidence="1 10">Cell outer membrane</location>
        <topology evidence="1 10">Multi-pass membrane protein</topology>
    </subcellularLocation>
</comment>
<evidence type="ECO:0000313" key="15">
    <source>
        <dbReference type="EMBL" id="AXY77231.1"/>
    </source>
</evidence>
<dbReference type="GO" id="GO:0015889">
    <property type="term" value="P:cobalamin transport"/>
    <property type="evidence" value="ECO:0007669"/>
    <property type="project" value="TreeGrafter"/>
</dbReference>
<evidence type="ECO:0000256" key="2">
    <source>
        <dbReference type="ARBA" id="ARBA00022448"/>
    </source>
</evidence>
<organism evidence="15 16">
    <name type="scientific">Paraflavitalea soli</name>
    <dbReference type="NCBI Taxonomy" id="2315862"/>
    <lineage>
        <taxon>Bacteria</taxon>
        <taxon>Pseudomonadati</taxon>
        <taxon>Bacteroidota</taxon>
        <taxon>Chitinophagia</taxon>
        <taxon>Chitinophagales</taxon>
        <taxon>Chitinophagaceae</taxon>
        <taxon>Paraflavitalea</taxon>
    </lineage>
</organism>
<reference evidence="15 16" key="1">
    <citation type="submission" date="2018-09" db="EMBL/GenBank/DDBJ databases">
        <title>Genome sequencing of strain 6GH32-13.</title>
        <authorList>
            <person name="Weon H.-Y."/>
            <person name="Heo J."/>
            <person name="Kwon S.-W."/>
        </authorList>
    </citation>
    <scope>NUCLEOTIDE SEQUENCE [LARGE SCALE GENOMIC DNA]</scope>
    <source>
        <strain evidence="15 16">5GH32-13</strain>
    </source>
</reference>
<keyword evidence="9 10" id="KW-0998">Cell outer membrane</keyword>
<dbReference type="PROSITE" id="PS52016">
    <property type="entry name" value="TONB_DEPENDENT_REC_3"/>
    <property type="match status" value="1"/>
</dbReference>
<dbReference type="InterPro" id="IPR037066">
    <property type="entry name" value="Plug_dom_sf"/>
</dbReference>
<dbReference type="PANTHER" id="PTHR30069">
    <property type="entry name" value="TONB-DEPENDENT OUTER MEMBRANE RECEPTOR"/>
    <property type="match status" value="1"/>
</dbReference>
<dbReference type="OrthoDB" id="9764669at2"/>
<evidence type="ECO:0000313" key="16">
    <source>
        <dbReference type="Proteomes" id="UP000263900"/>
    </source>
</evidence>
<dbReference type="PANTHER" id="PTHR30069:SF53">
    <property type="entry name" value="COLICIN I RECEPTOR-RELATED"/>
    <property type="match status" value="1"/>
</dbReference>
<keyword evidence="3 10" id="KW-1134">Transmembrane beta strand</keyword>
<dbReference type="SUPFAM" id="SSF56935">
    <property type="entry name" value="Porins"/>
    <property type="match status" value="1"/>
</dbReference>
<dbReference type="Pfam" id="PF07715">
    <property type="entry name" value="Plug"/>
    <property type="match status" value="1"/>
</dbReference>
<evidence type="ECO:0000256" key="12">
    <source>
        <dbReference type="SAM" id="SignalP"/>
    </source>
</evidence>
<dbReference type="Gene3D" id="2.170.130.10">
    <property type="entry name" value="TonB-dependent receptor, plug domain"/>
    <property type="match status" value="1"/>
</dbReference>
<dbReference type="InterPro" id="IPR039426">
    <property type="entry name" value="TonB-dep_rcpt-like"/>
</dbReference>
<dbReference type="CDD" id="cd01347">
    <property type="entry name" value="ligand_gated_channel"/>
    <property type="match status" value="1"/>
</dbReference>
<keyword evidence="16" id="KW-1185">Reference proteome</keyword>
<keyword evidence="4 10" id="KW-0812">Transmembrane</keyword>
<proteinExistence type="inferred from homology"/>
<accession>A0A3B7N557</accession>
<dbReference type="InterPro" id="IPR036942">
    <property type="entry name" value="Beta-barrel_TonB_sf"/>
</dbReference>
<keyword evidence="15" id="KW-0675">Receptor</keyword>
<evidence type="ECO:0000256" key="9">
    <source>
        <dbReference type="ARBA" id="ARBA00023237"/>
    </source>
</evidence>
<keyword evidence="5 12" id="KW-0732">Signal</keyword>
<evidence type="ECO:0000256" key="4">
    <source>
        <dbReference type="ARBA" id="ARBA00022692"/>
    </source>
</evidence>
<gene>
    <name evidence="15" type="ORF">D3H65_26035</name>
</gene>
<evidence type="ECO:0000256" key="3">
    <source>
        <dbReference type="ARBA" id="ARBA00022452"/>
    </source>
</evidence>
<protein>
    <submittedName>
        <fullName evidence="15">TonB-dependent receptor</fullName>
    </submittedName>
</protein>
<feature type="domain" description="TonB-dependent receptor-like beta-barrel" evidence="13">
    <location>
        <begin position="219"/>
        <end position="638"/>
    </location>
</feature>
<keyword evidence="2 10" id="KW-0813">Transport</keyword>
<dbReference type="InterPro" id="IPR000531">
    <property type="entry name" value="Beta-barrel_TonB"/>
</dbReference>
<feature type="domain" description="TonB-dependent receptor plug" evidence="14">
    <location>
        <begin position="45"/>
        <end position="153"/>
    </location>
</feature>
<evidence type="ECO:0000256" key="5">
    <source>
        <dbReference type="ARBA" id="ARBA00022729"/>
    </source>
</evidence>
<evidence type="ECO:0000256" key="10">
    <source>
        <dbReference type="PROSITE-ProRule" id="PRU01360"/>
    </source>
</evidence>
<dbReference type="KEGG" id="pseg:D3H65_26035"/>